<proteinExistence type="predicted"/>
<dbReference type="EMBL" id="JALBUU010000004">
    <property type="protein sequence ID" value="MCI0754309.1"/>
    <property type="molecule type" value="Genomic_DNA"/>
</dbReference>
<evidence type="ECO:0008006" key="3">
    <source>
        <dbReference type="Google" id="ProtNLM"/>
    </source>
</evidence>
<keyword evidence="2" id="KW-1185">Reference proteome</keyword>
<sequence>MNNGLEAALARLAALPAGYSDGLYGGRRYGVTVRASEDGRRRSLYGEELGGRDRVSCNVYRLNGGSLALRPCEMPLGKVVRFLLEFSPLSHLE</sequence>
<accession>A0ABS9W4U5</accession>
<name>A0ABS9W4U5_9PROT</name>
<gene>
    <name evidence="1" type="ORF">MON41_11135</name>
</gene>
<reference evidence="1 2" key="1">
    <citation type="submission" date="2022-03" db="EMBL/GenBank/DDBJ databases">
        <title>Complete genome analysis of Roseomonas KG 17.1 : a prolific producer of plant growth promoters.</title>
        <authorList>
            <person name="Saadouli I."/>
            <person name="Najjari A."/>
            <person name="Mosbah A."/>
            <person name="Ouzari H.I."/>
        </authorList>
    </citation>
    <scope>NUCLEOTIDE SEQUENCE [LARGE SCALE GENOMIC DNA]</scope>
    <source>
        <strain evidence="1 2">KG17-1</strain>
    </source>
</reference>
<dbReference type="Proteomes" id="UP001201985">
    <property type="component" value="Unassembled WGS sequence"/>
</dbReference>
<protein>
    <recommendedName>
        <fullName evidence="3">Peptide methionine sulfoxide reductase</fullName>
    </recommendedName>
</protein>
<evidence type="ECO:0000313" key="2">
    <source>
        <dbReference type="Proteomes" id="UP001201985"/>
    </source>
</evidence>
<comment type="caution">
    <text evidence="1">The sequence shown here is derived from an EMBL/GenBank/DDBJ whole genome shotgun (WGS) entry which is preliminary data.</text>
</comment>
<evidence type="ECO:0000313" key="1">
    <source>
        <dbReference type="EMBL" id="MCI0754309.1"/>
    </source>
</evidence>
<organism evidence="1 2">
    <name type="scientific">Teichococcus vastitatis</name>
    <dbReference type="NCBI Taxonomy" id="2307076"/>
    <lineage>
        <taxon>Bacteria</taxon>
        <taxon>Pseudomonadati</taxon>
        <taxon>Pseudomonadota</taxon>
        <taxon>Alphaproteobacteria</taxon>
        <taxon>Acetobacterales</taxon>
        <taxon>Roseomonadaceae</taxon>
        <taxon>Roseomonas</taxon>
    </lineage>
</organism>